<feature type="chain" id="PRO_5001940137" evidence="1">
    <location>
        <begin position="22"/>
        <end position="529"/>
    </location>
</feature>
<organism evidence="2 3">
    <name type="scientific">Phaeodactylibacter xiamenensis</name>
    <dbReference type="NCBI Taxonomy" id="1524460"/>
    <lineage>
        <taxon>Bacteria</taxon>
        <taxon>Pseudomonadati</taxon>
        <taxon>Bacteroidota</taxon>
        <taxon>Saprospiria</taxon>
        <taxon>Saprospirales</taxon>
        <taxon>Haliscomenobacteraceae</taxon>
        <taxon>Phaeodactylibacter</taxon>
    </lineage>
</organism>
<comment type="caution">
    <text evidence="2">The sequence shown here is derived from an EMBL/GenBank/DDBJ whole genome shotgun (WGS) entry which is preliminary data.</text>
</comment>
<evidence type="ECO:0000313" key="2">
    <source>
        <dbReference type="EMBL" id="KGE88990.1"/>
    </source>
</evidence>
<reference evidence="2 3" key="1">
    <citation type="journal article" date="2014" name="Int. J. Syst. Evol. Microbiol.">
        <title>Phaeodactylibacter xiamenensis gen. nov., sp. nov., a member of the family Saprospiraceae isolated from the marine alga Phaeodactylum tricornutum.</title>
        <authorList>
            <person name="Chen Z.Jr."/>
            <person name="Lei X."/>
            <person name="Lai Q."/>
            <person name="Li Y."/>
            <person name="Zhang B."/>
            <person name="Zhang J."/>
            <person name="Zhang H."/>
            <person name="Yang L."/>
            <person name="Zheng W."/>
            <person name="Tian Y."/>
            <person name="Yu Z."/>
            <person name="Xu H.Jr."/>
            <person name="Zheng T."/>
        </authorList>
    </citation>
    <scope>NUCLEOTIDE SEQUENCE [LARGE SCALE GENOMIC DNA]</scope>
    <source>
        <strain evidence="2 3">KD52</strain>
    </source>
</reference>
<evidence type="ECO:0000256" key="1">
    <source>
        <dbReference type="SAM" id="SignalP"/>
    </source>
</evidence>
<accession>A0A098SA37</accession>
<dbReference type="OrthoDB" id="1293445at2"/>
<keyword evidence="1" id="KW-0732">Signal</keyword>
<feature type="signal peptide" evidence="1">
    <location>
        <begin position="1"/>
        <end position="21"/>
    </location>
</feature>
<name>A0A098SA37_9BACT</name>
<dbReference type="AlphaFoldDB" id="A0A098SA37"/>
<dbReference type="Proteomes" id="UP000029736">
    <property type="component" value="Unassembled WGS sequence"/>
</dbReference>
<sequence>MPFKTLLSLIFLLAFNADLLAQQDRVPGEISWGPDITEPSRSGITKVVEVAPEAYYVLRERRPSAIARGEVFIEQYDNQQRLKRSVELPLKYKRKWREFEDLVKIGGEFYFFTSFNNEAQKTNYLFYQKLNSRLQPERSLKKIAEIPAANRARTGAFNLLLSQDSSKVLLYSQLDSKRKEPERFAIRVFDNQMQELWSKNIRLPYSEQQFAVEDYRIDENGNVYLLCIQFLDGSAQAVRRGLANYQYVILAYTNNGENKQEYRIAVKDKFITDMTFRIGNEGDLICAGFFSDRGTTSIKGTCFFRVDPETEEAFNISLQEFDLDFRTAFMRAGQQRRAERAEESGNTNQQAELDRFALNDLILRSDGGAVIVAEQYFVYQRTYRMWDGTLQFDEFYNYNDIIVVNIRPDGSMEWSVRIPKRQETVNDGGYYSSYAMAVVRDRLYFIFNDNSRNYTSDNDNFLYNFNGRNSIITLAEIRKGGELEMYPLFNNRDAGVITRPKICKQTGSRKMIVYGERGRSYRLGELQFQ</sequence>
<dbReference type="EMBL" id="JPOS01000012">
    <property type="protein sequence ID" value="KGE88990.1"/>
    <property type="molecule type" value="Genomic_DNA"/>
</dbReference>
<dbReference type="STRING" id="1524460.IX84_04170"/>
<gene>
    <name evidence="2" type="ORF">IX84_04170</name>
</gene>
<keyword evidence="3" id="KW-1185">Reference proteome</keyword>
<proteinExistence type="predicted"/>
<protein>
    <submittedName>
        <fullName evidence="2">Uncharacterized protein</fullName>
    </submittedName>
</protein>
<evidence type="ECO:0000313" key="3">
    <source>
        <dbReference type="Proteomes" id="UP000029736"/>
    </source>
</evidence>
<dbReference type="RefSeq" id="WP_044216750.1">
    <property type="nucleotide sequence ID" value="NZ_JBKAGJ010000050.1"/>
</dbReference>